<evidence type="ECO:0000313" key="2">
    <source>
        <dbReference type="Proteomes" id="UP000193560"/>
    </source>
</evidence>
<organism evidence="1 2">
    <name type="scientific">Absidia repens</name>
    <dbReference type="NCBI Taxonomy" id="90262"/>
    <lineage>
        <taxon>Eukaryota</taxon>
        <taxon>Fungi</taxon>
        <taxon>Fungi incertae sedis</taxon>
        <taxon>Mucoromycota</taxon>
        <taxon>Mucoromycotina</taxon>
        <taxon>Mucoromycetes</taxon>
        <taxon>Mucorales</taxon>
        <taxon>Cunninghamellaceae</taxon>
        <taxon>Absidia</taxon>
    </lineage>
</organism>
<accession>A0A1X2IJ26</accession>
<protein>
    <submittedName>
        <fullName evidence="1">Uncharacterized protein</fullName>
    </submittedName>
</protein>
<evidence type="ECO:0000313" key="1">
    <source>
        <dbReference type="EMBL" id="ORZ17362.1"/>
    </source>
</evidence>
<dbReference type="Proteomes" id="UP000193560">
    <property type="component" value="Unassembled WGS sequence"/>
</dbReference>
<reference evidence="1 2" key="1">
    <citation type="submission" date="2016-07" db="EMBL/GenBank/DDBJ databases">
        <title>Pervasive Adenine N6-methylation of Active Genes in Fungi.</title>
        <authorList>
            <consortium name="DOE Joint Genome Institute"/>
            <person name="Mondo S.J."/>
            <person name="Dannebaum R.O."/>
            <person name="Kuo R.C."/>
            <person name="Labutti K."/>
            <person name="Haridas S."/>
            <person name="Kuo A."/>
            <person name="Salamov A."/>
            <person name="Ahrendt S.R."/>
            <person name="Lipzen A."/>
            <person name="Sullivan W."/>
            <person name="Andreopoulos W.B."/>
            <person name="Clum A."/>
            <person name="Lindquist E."/>
            <person name="Daum C."/>
            <person name="Ramamoorthy G.K."/>
            <person name="Gryganskyi A."/>
            <person name="Culley D."/>
            <person name="Magnuson J.K."/>
            <person name="James T.Y."/>
            <person name="O'Malley M.A."/>
            <person name="Stajich J.E."/>
            <person name="Spatafora J.W."/>
            <person name="Visel A."/>
            <person name="Grigoriev I.V."/>
        </authorList>
    </citation>
    <scope>NUCLEOTIDE SEQUENCE [LARGE SCALE GENOMIC DNA]</scope>
    <source>
        <strain evidence="1 2">NRRL 1336</strain>
    </source>
</reference>
<dbReference type="EMBL" id="MCGE01000010">
    <property type="protein sequence ID" value="ORZ17362.1"/>
    <property type="molecule type" value="Genomic_DNA"/>
</dbReference>
<keyword evidence="2" id="KW-1185">Reference proteome</keyword>
<name>A0A1X2IJ26_9FUNG</name>
<dbReference type="OrthoDB" id="5592268at2759"/>
<comment type="caution">
    <text evidence="1">The sequence shown here is derived from an EMBL/GenBank/DDBJ whole genome shotgun (WGS) entry which is preliminary data.</text>
</comment>
<gene>
    <name evidence="1" type="ORF">BCR42DRAFT_491242</name>
</gene>
<dbReference type="AlphaFoldDB" id="A0A1X2IJ26"/>
<proteinExistence type="predicted"/>
<sequence>MTWFTTYGIKQDLKERMLVIPTNNGTQSVELYGENPHGVSAEFTVSNGVFSVNVRENQDLEGYDEVVITDGTTFSTTHVVMDYPTYVAVYQYLTHGTFPLDSNKAVKQRIRRMGVKYFAHEKKLFSRLEHHGGFDLELLHEGNIEGVVTRVHCEGHLGAVNTFHAVRRRYLAPGWLGISVGCHVVKYDKDEYDGS</sequence>
<dbReference type="STRING" id="90262.A0A1X2IJ26"/>